<proteinExistence type="predicted"/>
<comment type="caution">
    <text evidence="3">The sequence shown here is derived from an EMBL/GenBank/DDBJ whole genome shotgun (WGS) entry which is preliminary data.</text>
</comment>
<evidence type="ECO:0000313" key="3">
    <source>
        <dbReference type="EMBL" id="TWP47459.1"/>
    </source>
</evidence>
<evidence type="ECO:0000313" key="4">
    <source>
        <dbReference type="Proteomes" id="UP000316639"/>
    </source>
</evidence>
<dbReference type="InterPro" id="IPR006311">
    <property type="entry name" value="TAT_signal"/>
</dbReference>
<dbReference type="OrthoDB" id="505641at2"/>
<feature type="compositionally biased region" description="Low complexity" evidence="1">
    <location>
        <begin position="135"/>
        <end position="156"/>
    </location>
</feature>
<keyword evidence="4" id="KW-1185">Reference proteome</keyword>
<dbReference type="AlphaFoldDB" id="A0A563EKJ4"/>
<organism evidence="3 4">
    <name type="scientific">Lentzea tibetensis</name>
    <dbReference type="NCBI Taxonomy" id="2591470"/>
    <lineage>
        <taxon>Bacteria</taxon>
        <taxon>Bacillati</taxon>
        <taxon>Actinomycetota</taxon>
        <taxon>Actinomycetes</taxon>
        <taxon>Pseudonocardiales</taxon>
        <taxon>Pseudonocardiaceae</taxon>
        <taxon>Lentzea</taxon>
    </lineage>
</organism>
<evidence type="ECO:0000256" key="1">
    <source>
        <dbReference type="SAM" id="MobiDB-lite"/>
    </source>
</evidence>
<sequence length="156" mass="15863">MDETQTFGRRRVLQGAALLAGAGLLGGGSLTASASAAAFDPRHRFLKLIPAGDGVIYGLQADGVLQYFRHTGWANGSPTWSPGAGYPIGDGFHQFADVLAARGGIFFCRTGSGAIRRYEYAVANPRPARGGGSTGAARRSGAGSSSSRGSSVAGTA</sequence>
<gene>
    <name evidence="3" type="ORF">FKR81_32660</name>
</gene>
<dbReference type="Pfam" id="PF14517">
    <property type="entry name" value="Tachylectin"/>
    <property type="match status" value="1"/>
</dbReference>
<feature type="region of interest" description="Disordered" evidence="1">
    <location>
        <begin position="127"/>
        <end position="156"/>
    </location>
</feature>
<protein>
    <recommendedName>
        <fullName evidence="2">Tachylectin 2 domain-containing protein</fullName>
    </recommendedName>
</protein>
<dbReference type="Gene3D" id="2.115.10.10">
    <property type="entry name" value="Tachylectin 2"/>
    <property type="match status" value="1"/>
</dbReference>
<name>A0A563EKJ4_9PSEU</name>
<dbReference type="RefSeq" id="WP_146357955.1">
    <property type="nucleotide sequence ID" value="NZ_VOBR01000026.1"/>
</dbReference>
<dbReference type="EMBL" id="VOBR01000026">
    <property type="protein sequence ID" value="TWP47459.1"/>
    <property type="molecule type" value="Genomic_DNA"/>
</dbReference>
<evidence type="ECO:0000259" key="2">
    <source>
        <dbReference type="Pfam" id="PF14517"/>
    </source>
</evidence>
<dbReference type="PROSITE" id="PS51318">
    <property type="entry name" value="TAT"/>
    <property type="match status" value="1"/>
</dbReference>
<feature type="domain" description="Tachylectin 2" evidence="2">
    <location>
        <begin position="44"/>
        <end position="121"/>
    </location>
</feature>
<accession>A0A563EKJ4</accession>
<dbReference type="InterPro" id="IPR023294">
    <property type="entry name" value="Tachylectin2"/>
</dbReference>
<dbReference type="Proteomes" id="UP000316639">
    <property type="component" value="Unassembled WGS sequence"/>
</dbReference>
<reference evidence="3 4" key="1">
    <citation type="submission" date="2019-07" db="EMBL/GenBank/DDBJ databases">
        <title>Lentzea xizangensis sp. nov., isolated from Qinghai-Tibetan Plateau Soils.</title>
        <authorList>
            <person name="Huang J."/>
        </authorList>
    </citation>
    <scope>NUCLEOTIDE SEQUENCE [LARGE SCALE GENOMIC DNA]</scope>
    <source>
        <strain evidence="3 4">FXJ1.1311</strain>
    </source>
</reference>